<dbReference type="PANTHER" id="PTHR24422:SF10">
    <property type="entry name" value="CHEMOTAXIS PROTEIN METHYLTRANSFERASE 2"/>
    <property type="match status" value="1"/>
</dbReference>
<dbReference type="InterPro" id="IPR004090">
    <property type="entry name" value="Chemotax_Me-accpt_rcpt"/>
</dbReference>
<evidence type="ECO:0000259" key="4">
    <source>
        <dbReference type="PROSITE" id="PS50113"/>
    </source>
</evidence>
<evidence type="ECO:0000256" key="1">
    <source>
        <dbReference type="PROSITE-ProRule" id="PRU00284"/>
    </source>
</evidence>
<dbReference type="PRINTS" id="PR00260">
    <property type="entry name" value="CHEMTRNSDUCR"/>
</dbReference>
<feature type="domain" description="PAS" evidence="3">
    <location>
        <begin position="150"/>
        <end position="180"/>
    </location>
</feature>
<dbReference type="GO" id="GO:0004888">
    <property type="term" value="F:transmembrane signaling receptor activity"/>
    <property type="evidence" value="ECO:0007669"/>
    <property type="project" value="InterPro"/>
</dbReference>
<dbReference type="SMART" id="SM00091">
    <property type="entry name" value="PAS"/>
    <property type="match status" value="5"/>
</dbReference>
<feature type="domain" description="PAC" evidence="4">
    <location>
        <begin position="87"/>
        <end position="139"/>
    </location>
</feature>
<dbReference type="SMART" id="SM00283">
    <property type="entry name" value="MA"/>
    <property type="match status" value="1"/>
</dbReference>
<dbReference type="AlphaFoldDB" id="A0AA86J1Z7"/>
<dbReference type="Pfam" id="PF08448">
    <property type="entry name" value="PAS_4"/>
    <property type="match status" value="1"/>
</dbReference>
<dbReference type="InterPro" id="IPR000014">
    <property type="entry name" value="PAS"/>
</dbReference>
<sequence>MNSQTSQFNTEPNHSARILNAVAANQACIEFDLNGNVLNANDNFLNTFGYAEDQVLGKHHSMFCAPGTVGSDDYEHFWNTLREGGFQTGEFLRLASQGREIYIQSNYTPVRDEHGQVVSVIEMAIDITTAKLKAMDNEGKVSAINRSQGVVEFDLTGNILHANDNFLALTGYELEEIVGQHHSVFVEKEERGSVTYRAFWRKLGQGEFDSGEYLRVGKQGKRIWIQASYNPILDLEGKPLKVVKFCSDVTQTKLQSIETQARMESVSCTNCIMELDAEGRIIGSNSLMQKALGYSKVDLADKTESFLMFDDERSDSTYFNTWNALREGTSVSGEFRLKGVGNKEIWLSGSRSPVIGLDGQLIKVVVMVQDITEAKLARLDSEGKLGAIDRSQAVIEFDMTGKVLTANSNFLKLMGYAQEEIIGRHHRLFVDPTYAATPQYQAFWESLGRGQFESGEYKRLAKGGREVWIQATYNPIYDPRGNLVKVVKFASDVTQSKLKNSEFEAKVEAINLGQAVIEFDLDGHVLSANRNFLNAMGYTSREIQGQHHSIFCTLEYTQSEEYRDFWLRLNEGKFISGRFHRVGKFNRDVWIQATYNPILDLNGQVTKVVKYAYDVTKEVQLEQSINQKTELMRARLNQVIERIDLVVKDSARVAKSADQSLESAQLGHKELKRSMAANQAIQHGAQKVAEIVRAIGDTANQTNLLAFNAAIEAARAGQHGVGFSVVASEVRKLAENSSTAAKEIAVLIEESIAQVGESLEESDQAASKIEYIVNTLNSTSEVMGEVMQRVESQREDAQHVIELIQALSVSTRKGQLA</sequence>
<accession>A0AA86J1Z7</accession>
<dbReference type="Gene3D" id="1.10.287.950">
    <property type="entry name" value="Methyl-accepting chemotaxis protein"/>
    <property type="match status" value="1"/>
</dbReference>
<dbReference type="InterPro" id="IPR000700">
    <property type="entry name" value="PAS-assoc_C"/>
</dbReference>
<proteinExistence type="predicted"/>
<evidence type="ECO:0000259" key="3">
    <source>
        <dbReference type="PROSITE" id="PS50112"/>
    </source>
</evidence>
<evidence type="ECO:0000313" key="6">
    <source>
        <dbReference type="Proteomes" id="UP001329151"/>
    </source>
</evidence>
<dbReference type="InterPro" id="IPR050903">
    <property type="entry name" value="Bact_Chemotaxis_MeTrfase"/>
</dbReference>
<evidence type="ECO:0000313" key="5">
    <source>
        <dbReference type="EMBL" id="BET26963.1"/>
    </source>
</evidence>
<dbReference type="CDD" id="cd00130">
    <property type="entry name" value="PAS"/>
    <property type="match status" value="5"/>
</dbReference>
<dbReference type="Pfam" id="PF13426">
    <property type="entry name" value="PAS_9"/>
    <property type="match status" value="2"/>
</dbReference>
<feature type="domain" description="PAC" evidence="4">
    <location>
        <begin position="453"/>
        <end position="505"/>
    </location>
</feature>
<feature type="domain" description="PAC" evidence="4">
    <location>
        <begin position="573"/>
        <end position="627"/>
    </location>
</feature>
<dbReference type="InterPro" id="IPR013656">
    <property type="entry name" value="PAS_4"/>
</dbReference>
<dbReference type="Gene3D" id="3.30.450.20">
    <property type="entry name" value="PAS domain"/>
    <property type="match status" value="5"/>
</dbReference>
<dbReference type="RefSeq" id="WP_130557912.1">
    <property type="nucleotide sequence ID" value="NZ_AP028947.1"/>
</dbReference>
<dbReference type="GO" id="GO:0007165">
    <property type="term" value="P:signal transduction"/>
    <property type="evidence" value="ECO:0007669"/>
    <property type="project" value="UniProtKB-KW"/>
</dbReference>
<dbReference type="Proteomes" id="UP001329151">
    <property type="component" value="Chromosome"/>
</dbReference>
<dbReference type="InterPro" id="IPR001610">
    <property type="entry name" value="PAC"/>
</dbReference>
<feature type="domain" description="PAS" evidence="3">
    <location>
        <begin position="11"/>
        <end position="58"/>
    </location>
</feature>
<dbReference type="KEGG" id="lto:RGQ30_24640"/>
<dbReference type="NCBIfam" id="TIGR00229">
    <property type="entry name" value="sensory_box"/>
    <property type="match status" value="5"/>
</dbReference>
<dbReference type="SUPFAM" id="SSF58104">
    <property type="entry name" value="Methyl-accepting chemotaxis protein (MCP) signaling domain"/>
    <property type="match status" value="1"/>
</dbReference>
<feature type="domain" description="PAC" evidence="4">
    <location>
        <begin position="209"/>
        <end position="261"/>
    </location>
</feature>
<dbReference type="SMART" id="SM00086">
    <property type="entry name" value="PAC"/>
    <property type="match status" value="5"/>
</dbReference>
<name>A0AA86J1Z7_9BURK</name>
<dbReference type="SUPFAM" id="SSF55785">
    <property type="entry name" value="PYP-like sensor domain (PAS domain)"/>
    <property type="match status" value="5"/>
</dbReference>
<reference evidence="5 6" key="1">
    <citation type="submission" date="2023-10" db="EMBL/GenBank/DDBJ databases">
        <title>Complete Genome Sequence of Limnobacter thiooxidans CS-K2T, Isolated from freshwater lake sediments in Bavaria, Germany.</title>
        <authorList>
            <person name="Naruki M."/>
            <person name="Watanabe A."/>
            <person name="Warashina T."/>
            <person name="Morita T."/>
            <person name="Arakawa K."/>
        </authorList>
    </citation>
    <scope>NUCLEOTIDE SEQUENCE [LARGE SCALE GENOMIC DNA]</scope>
    <source>
        <strain evidence="5 6">CS-K2</strain>
    </source>
</reference>
<dbReference type="PROSITE" id="PS50113">
    <property type="entry name" value="PAC"/>
    <property type="match status" value="5"/>
</dbReference>
<dbReference type="Pfam" id="PF00015">
    <property type="entry name" value="MCPsignal"/>
    <property type="match status" value="1"/>
</dbReference>
<protein>
    <submittedName>
        <fullName evidence="5">PAS domain S-box protein</fullName>
    </submittedName>
</protein>
<dbReference type="GO" id="GO:0016020">
    <property type="term" value="C:membrane"/>
    <property type="evidence" value="ECO:0007669"/>
    <property type="project" value="InterPro"/>
</dbReference>
<dbReference type="GO" id="GO:0006935">
    <property type="term" value="P:chemotaxis"/>
    <property type="evidence" value="ECO:0007669"/>
    <property type="project" value="InterPro"/>
</dbReference>
<feature type="domain" description="Methyl-accepting transducer" evidence="2">
    <location>
        <begin position="634"/>
        <end position="817"/>
    </location>
</feature>
<evidence type="ECO:0000259" key="2">
    <source>
        <dbReference type="PROSITE" id="PS50111"/>
    </source>
</evidence>
<dbReference type="PANTHER" id="PTHR24422">
    <property type="entry name" value="CHEMOTAXIS PROTEIN METHYLTRANSFERASE"/>
    <property type="match status" value="1"/>
</dbReference>
<dbReference type="PROSITE" id="PS50112">
    <property type="entry name" value="PAS"/>
    <property type="match status" value="4"/>
</dbReference>
<dbReference type="Pfam" id="PF08447">
    <property type="entry name" value="PAS_3"/>
    <property type="match status" value="2"/>
</dbReference>
<dbReference type="EMBL" id="AP028947">
    <property type="protein sequence ID" value="BET26963.1"/>
    <property type="molecule type" value="Genomic_DNA"/>
</dbReference>
<gene>
    <name evidence="5" type="ORF">RGQ30_24640</name>
</gene>
<organism evidence="5 6">
    <name type="scientific">Limnobacter thiooxidans</name>
    <dbReference type="NCBI Taxonomy" id="131080"/>
    <lineage>
        <taxon>Bacteria</taxon>
        <taxon>Pseudomonadati</taxon>
        <taxon>Pseudomonadota</taxon>
        <taxon>Betaproteobacteria</taxon>
        <taxon>Burkholderiales</taxon>
        <taxon>Burkholderiaceae</taxon>
        <taxon>Limnobacter</taxon>
    </lineage>
</organism>
<dbReference type="PROSITE" id="PS50111">
    <property type="entry name" value="CHEMOTAXIS_TRANSDUC_2"/>
    <property type="match status" value="1"/>
</dbReference>
<feature type="domain" description="PAS" evidence="3">
    <location>
        <begin position="394"/>
        <end position="424"/>
    </location>
</feature>
<keyword evidence="1" id="KW-0807">Transducer</keyword>
<dbReference type="InterPro" id="IPR035965">
    <property type="entry name" value="PAS-like_dom_sf"/>
</dbReference>
<dbReference type="InterPro" id="IPR004089">
    <property type="entry name" value="MCPsignal_dom"/>
</dbReference>
<feature type="domain" description="PAC" evidence="4">
    <location>
        <begin position="331"/>
        <end position="383"/>
    </location>
</feature>
<keyword evidence="6" id="KW-1185">Reference proteome</keyword>
<feature type="domain" description="PAS" evidence="3">
    <location>
        <begin position="499"/>
        <end position="561"/>
    </location>
</feature>
<dbReference type="InterPro" id="IPR013655">
    <property type="entry name" value="PAS_fold_3"/>
</dbReference>